<dbReference type="Proteomes" id="UP000297245">
    <property type="component" value="Unassembled WGS sequence"/>
</dbReference>
<gene>
    <name evidence="1" type="ORF">K435DRAFT_782214</name>
</gene>
<evidence type="ECO:0000313" key="1">
    <source>
        <dbReference type="EMBL" id="THU88043.1"/>
    </source>
</evidence>
<sequence length="143" mass="15232">MHTDHDLKKTNGSTTNTRMVLISIGSGPGNPLSAAVGFPWPKAVTDLFEVKTGNTVENGTLIPPPLILNTTTIFHLSSSLSVYGILLKPPRDSLLPRAIVHLYQPESSHRVVSFLGNVAIERMPCIIGGPSEKAIIQGVISPG</sequence>
<evidence type="ECO:0000313" key="2">
    <source>
        <dbReference type="Proteomes" id="UP000297245"/>
    </source>
</evidence>
<dbReference type="OrthoDB" id="6509975at2759"/>
<proteinExistence type="predicted"/>
<reference evidence="1 2" key="1">
    <citation type="journal article" date="2019" name="Nat. Ecol. Evol.">
        <title>Megaphylogeny resolves global patterns of mushroom evolution.</title>
        <authorList>
            <person name="Varga T."/>
            <person name="Krizsan K."/>
            <person name="Foldi C."/>
            <person name="Dima B."/>
            <person name="Sanchez-Garcia M."/>
            <person name="Sanchez-Ramirez S."/>
            <person name="Szollosi G.J."/>
            <person name="Szarkandi J.G."/>
            <person name="Papp V."/>
            <person name="Albert L."/>
            <person name="Andreopoulos W."/>
            <person name="Angelini C."/>
            <person name="Antonin V."/>
            <person name="Barry K.W."/>
            <person name="Bougher N.L."/>
            <person name="Buchanan P."/>
            <person name="Buyck B."/>
            <person name="Bense V."/>
            <person name="Catcheside P."/>
            <person name="Chovatia M."/>
            <person name="Cooper J."/>
            <person name="Damon W."/>
            <person name="Desjardin D."/>
            <person name="Finy P."/>
            <person name="Geml J."/>
            <person name="Haridas S."/>
            <person name="Hughes K."/>
            <person name="Justo A."/>
            <person name="Karasinski D."/>
            <person name="Kautmanova I."/>
            <person name="Kiss B."/>
            <person name="Kocsube S."/>
            <person name="Kotiranta H."/>
            <person name="LaButti K.M."/>
            <person name="Lechner B.E."/>
            <person name="Liimatainen K."/>
            <person name="Lipzen A."/>
            <person name="Lukacs Z."/>
            <person name="Mihaltcheva S."/>
            <person name="Morgado L.N."/>
            <person name="Niskanen T."/>
            <person name="Noordeloos M.E."/>
            <person name="Ohm R.A."/>
            <person name="Ortiz-Santana B."/>
            <person name="Ovrebo C."/>
            <person name="Racz N."/>
            <person name="Riley R."/>
            <person name="Savchenko A."/>
            <person name="Shiryaev A."/>
            <person name="Soop K."/>
            <person name="Spirin V."/>
            <person name="Szebenyi C."/>
            <person name="Tomsovsky M."/>
            <person name="Tulloss R.E."/>
            <person name="Uehling J."/>
            <person name="Grigoriev I.V."/>
            <person name="Vagvolgyi C."/>
            <person name="Papp T."/>
            <person name="Martin F.M."/>
            <person name="Miettinen O."/>
            <person name="Hibbett D.S."/>
            <person name="Nagy L.G."/>
        </authorList>
    </citation>
    <scope>NUCLEOTIDE SEQUENCE [LARGE SCALE GENOMIC DNA]</scope>
    <source>
        <strain evidence="1 2">CBS 962.96</strain>
    </source>
</reference>
<name>A0A4S8LH11_DENBC</name>
<organism evidence="1 2">
    <name type="scientific">Dendrothele bispora (strain CBS 962.96)</name>
    <dbReference type="NCBI Taxonomy" id="1314807"/>
    <lineage>
        <taxon>Eukaryota</taxon>
        <taxon>Fungi</taxon>
        <taxon>Dikarya</taxon>
        <taxon>Basidiomycota</taxon>
        <taxon>Agaricomycotina</taxon>
        <taxon>Agaricomycetes</taxon>
        <taxon>Agaricomycetidae</taxon>
        <taxon>Agaricales</taxon>
        <taxon>Agaricales incertae sedis</taxon>
        <taxon>Dendrothele</taxon>
    </lineage>
</organism>
<dbReference type="EMBL" id="ML179424">
    <property type="protein sequence ID" value="THU88043.1"/>
    <property type="molecule type" value="Genomic_DNA"/>
</dbReference>
<accession>A0A4S8LH11</accession>
<protein>
    <submittedName>
        <fullName evidence="1">Uncharacterized protein</fullName>
    </submittedName>
</protein>
<keyword evidence="2" id="KW-1185">Reference proteome</keyword>
<dbReference type="AlphaFoldDB" id="A0A4S8LH11"/>